<reference evidence="6 7" key="1">
    <citation type="journal article" date="2021" name="Hortic Res">
        <title>The domestication of Cucurbita argyrosperma as revealed by the genome of its wild relative.</title>
        <authorList>
            <person name="Barrera-Redondo J."/>
            <person name="Sanchez-de la Vega G."/>
            <person name="Aguirre-Liguori J.A."/>
            <person name="Castellanos-Morales G."/>
            <person name="Gutierrez-Guerrero Y.T."/>
            <person name="Aguirre-Dugua X."/>
            <person name="Aguirre-Planter E."/>
            <person name="Tenaillon M.I."/>
            <person name="Lira-Saade R."/>
            <person name="Eguiarte L.E."/>
        </authorList>
    </citation>
    <scope>NUCLEOTIDE SEQUENCE [LARGE SCALE GENOMIC DNA]</scope>
    <source>
        <strain evidence="6">JBR-2021</strain>
    </source>
</reference>
<dbReference type="PANTHER" id="PTHR22754:SF32">
    <property type="entry name" value="DISCO-INTERACTING PROTEIN 2"/>
    <property type="match status" value="1"/>
</dbReference>
<accession>A0AAV6LU53</accession>
<keyword evidence="7" id="KW-1185">Reference proteome</keyword>
<keyword evidence="4" id="KW-0812">Transmembrane</keyword>
<proteinExistence type="predicted"/>
<dbReference type="Proteomes" id="UP000685013">
    <property type="component" value="Chromosome 20"/>
</dbReference>
<dbReference type="CDD" id="cd05931">
    <property type="entry name" value="FAAL"/>
    <property type="match status" value="1"/>
</dbReference>
<sequence length="2322" mass="257383">MMDTGKPLEDQFSKLHPSLPLNTRIGIIGGGPSGLSAAYALAKLGYSDVTVLEKHQDVGGMCESVEIEGKIYDLGGQVLAANSAPTIFHLAQETGSELEEMDSHKLALIHTSGEYQDIGVADDYTSIISLTLELQDKAKDSGHIGVHAVSAFASDLTPAYLEAHGLTSVPKSVAYGYTASGYGFLQDMPYAYVHEFTRTSMAGKIRRFKGGYGGLWKRISESIPIKVHCNTEVVSVRRSFKTVTLHVMDLDTNLTSWEFDKIIISGSFPFRNGRTYRSSTTKSSEEGAETMDMSHLEKELFSKVYTIDYYTTVLKIEGLHHLPLGFYYFGEHMDNPETIGYPVAMQRFYADTDIFLFWSYGNSADITGPKVAELAINTVKKMGAEVKKVILQRRFKYFPHVCSKDMEDGFYKRLELELQGSLNTYYVGGLMAFELTERNSSYAMTLVCKHFANNSSPMFSYAKPMFFLQSKRERDVKGLGELPGVEFPDLNSLDGYLRHWGSHHVTRDRVLYTWLNEEGSVLGQRTYRELHLNASCIAQKLLSNQKPPIKPGDRVLLIYVPGLDFIDAFFGCLRAKILPVPVLPPDPLQRGGQALLKIEYIAKSCGAVAILSTLSYHSAVRVGKVKNMIGLMRENGKSSAVWPKLPWMHTDSWIKNFANLAPDAMTNQSEPHSDDVSFLQFTSGSTGDAKGVMITHGGLIHNVKLMRRRYKSTSRTVLVSWLPQYHDMGLIGGLFTALVSGGTAILFSPMTFIKKPLLWLHVMSTYKATHSAGPNFAFELVARRLEANNKGKAQTYDLSSMVFLMIAAEPIRKTTLKKFLELTSPFGLTEEVMAPGYGLAENCVFVSCAFGEGIPIYIDWQGRVCCGYVNQGNADIDIRIVNPGTGTELEEDGKEGEIWISSPSAGIGYWGREELSQDTFRNELQNHHGRRYTRTGDLGRVIDGKLFITGRIKDLIIAAGRNIYPADVEKTVESSSDLLRPGCCAVIGVPEEILMEKGIPVPDCSDQVGLVVIAEVKDGKPVAKDIIDQIQNRVAEEHGVSVASVKLIKPRTISKTTSGKIKRFECLKQFVDGTLNVVPEAIKLRRNFLRSFSTGTCKEGNTPRPQLTNLSRAFVQPSVQPGPRISNKDIEEFLKGLVSELTNIPINKICATESLLSYGIDSILVVRAAQKLSNFLGVPVGAVDIFTATCIADLARISENILTKNHAQSTKNTANPTFETTCALIEMEKISWTRRFGIWFFQLLALILVAMMLAFPAYLSISAFISSMPILHTFTDHIPLMNYLLPLTLAPLAWILCIVSSCMCISFLGNSFLRPNYALTPEVSLWSMDFVKWWAFYKAQEVSSKVLAVHLRGTVFLKYWYEMFGARIGSSVILDTIGITDPSLVSIGDGVVIAEGALIQSHEVKNGVLSFLPIRIGQNSSVGPYASIHKGAILGEEVEVPALQKIEGIVTTSVIGNLEKRSKPQRTAGERQELVAIYHFLGIYLLGFLGSLSAAIVYYFYIWLSQSSPSLQHLAFICLVGAFHWMPFTVIAYATIFAEVPSNATSFAVLFSSMYLFHGIIFCILTFVMKSLLTNKSKMEQNPLKIWLCHRIITASHLRFANLLSGTEAFCIYLRLLGAVIGKHCSIRAINPVLDPELIYIRTGVHLGDFSRIISGFYSTGGLSRGKIEIQDNSVIGSQSIVLLGSVIQEDVILGALSVAPMNSTLIKGGVYVGSRTPVMIKNTKHMLDERIEKMDTEYKKIVGNLSANLAATTLKVKTRYFHRIGVSGKGHLKIYDNIKGLPDHKIFSAGKSYPVFIRHSNSLSADDDARVDARGAALRILSDGSDSTPLLDLTLKTGNAFYARTIADFATWLVCGLAAREEHVKKVPHIRNAVWNSLRLADSYSKLHYYSNICRLFRFKDGQEMYVKLKLRPYDRTINEDSGKVEPIGILPPETGAIPRADDDKRPLLFLAEDFLSRVNSPGGVRYVFQLQMRPVPQDEADQDIALDCTKPWDETEFPLIDIGEIEIHQSLSKEESEALEFNPFLRCDEVDVISATSVSQSASIDHGRSLIYEICQHLRNGSPLPEAWKIFLQQSDTKVDLSGCPVAAALKERGNEKAALDRTWYQNFWLTFCQPLLQTALPYYIIGLATFFPLACVVHLKEDKKLPLHWLLPLMWVSSGIIAALCCVVAKWVLVQRKKEGESIGIWSVRIFMDTIWQGIKTVVGDYFMEMTSGSFIFVVIMKLMGSDVDLEQGSYVDSMGALLNPEMVKIHRGGSVGREALLFGHIYEGGGEVKFGNIEIGEGGFVGSRAIAMPGVRVESEATLAPLSLAMKEEIIRAS</sequence>
<dbReference type="Pfam" id="PF00550">
    <property type="entry name" value="PP-binding"/>
    <property type="match status" value="1"/>
</dbReference>
<dbReference type="InterPro" id="IPR018028">
    <property type="entry name" value="Catalase"/>
</dbReference>
<dbReference type="Pfam" id="PF00501">
    <property type="entry name" value="AMP-binding"/>
    <property type="match status" value="1"/>
</dbReference>
<evidence type="ECO:0000256" key="3">
    <source>
        <dbReference type="ARBA" id="ARBA00022598"/>
    </source>
</evidence>
<name>A0AAV6LU53_9ROSI</name>
<dbReference type="Pfam" id="PF23024">
    <property type="entry name" value="AMP-dom_DIP2-like"/>
    <property type="match status" value="1"/>
</dbReference>
<dbReference type="PROSITE" id="PS50075">
    <property type="entry name" value="CARRIER"/>
    <property type="match status" value="1"/>
</dbReference>
<dbReference type="InterPro" id="IPR040097">
    <property type="entry name" value="FAAL/FAAC"/>
</dbReference>
<dbReference type="EMBL" id="JAGKQH010000020">
    <property type="protein sequence ID" value="KAG6570371.1"/>
    <property type="molecule type" value="Genomic_DNA"/>
</dbReference>
<feature type="transmembrane region" description="Helical" evidence="4">
    <location>
        <begin position="2154"/>
        <end position="2176"/>
    </location>
</feature>
<dbReference type="PROSITE" id="PS00455">
    <property type="entry name" value="AMP_BINDING"/>
    <property type="match status" value="1"/>
</dbReference>
<dbReference type="GO" id="GO:0004096">
    <property type="term" value="F:catalase activity"/>
    <property type="evidence" value="ECO:0007669"/>
    <property type="project" value="InterPro"/>
</dbReference>
<organism evidence="6 7">
    <name type="scientific">Cucurbita argyrosperma subsp. sororia</name>
    <dbReference type="NCBI Taxonomy" id="37648"/>
    <lineage>
        <taxon>Eukaryota</taxon>
        <taxon>Viridiplantae</taxon>
        <taxon>Streptophyta</taxon>
        <taxon>Embryophyta</taxon>
        <taxon>Tracheophyta</taxon>
        <taxon>Spermatophyta</taxon>
        <taxon>Magnoliopsida</taxon>
        <taxon>eudicotyledons</taxon>
        <taxon>Gunneridae</taxon>
        <taxon>Pentapetalae</taxon>
        <taxon>rosids</taxon>
        <taxon>fabids</taxon>
        <taxon>Cucurbitales</taxon>
        <taxon>Cucurbitaceae</taxon>
        <taxon>Cucurbiteae</taxon>
        <taxon>Cucurbita</taxon>
    </lineage>
</organism>
<feature type="transmembrane region" description="Helical" evidence="4">
    <location>
        <begin position="2123"/>
        <end position="2142"/>
    </location>
</feature>
<dbReference type="GO" id="GO:0016874">
    <property type="term" value="F:ligase activity"/>
    <property type="evidence" value="ECO:0007669"/>
    <property type="project" value="UniProtKB-KW"/>
</dbReference>
<keyword evidence="3" id="KW-0436">Ligase</keyword>
<feature type="non-terminal residue" evidence="6">
    <location>
        <position position="1"/>
    </location>
</feature>
<dbReference type="InterPro" id="IPR020845">
    <property type="entry name" value="AMP-binding_CS"/>
</dbReference>
<feature type="transmembrane region" description="Helical" evidence="4">
    <location>
        <begin position="1547"/>
        <end position="1569"/>
    </location>
</feature>
<feature type="transmembrane region" description="Helical" evidence="4">
    <location>
        <begin position="728"/>
        <end position="747"/>
    </location>
</feature>
<dbReference type="InterPro" id="IPR000873">
    <property type="entry name" value="AMP-dep_synth/lig_dom"/>
</dbReference>
<dbReference type="InterPro" id="IPR006162">
    <property type="entry name" value="Ppantetheine_attach_site"/>
</dbReference>
<feature type="transmembrane region" description="Helical" evidence="4">
    <location>
        <begin position="1236"/>
        <end position="1265"/>
    </location>
</feature>
<dbReference type="Pfam" id="PF13450">
    <property type="entry name" value="NAD_binding_8"/>
    <property type="match status" value="1"/>
</dbReference>
<dbReference type="PANTHER" id="PTHR22754">
    <property type="entry name" value="DISCO-INTERACTING PROTEIN 2 DIP2 -RELATED"/>
    <property type="match status" value="1"/>
</dbReference>
<feature type="transmembrane region" description="Helical" evidence="4">
    <location>
        <begin position="1285"/>
        <end position="1308"/>
    </location>
</feature>
<evidence type="ECO:0000256" key="2">
    <source>
        <dbReference type="ARBA" id="ARBA00022553"/>
    </source>
</evidence>
<feature type="domain" description="Carrier" evidence="5">
    <location>
        <begin position="1128"/>
        <end position="1202"/>
    </location>
</feature>
<evidence type="ECO:0000259" key="5">
    <source>
        <dbReference type="PROSITE" id="PS50075"/>
    </source>
</evidence>
<feature type="transmembrane region" description="Helical" evidence="4">
    <location>
        <begin position="1475"/>
        <end position="1501"/>
    </location>
</feature>
<keyword evidence="4" id="KW-0472">Membrane</keyword>
<evidence type="ECO:0000256" key="4">
    <source>
        <dbReference type="SAM" id="Phobius"/>
    </source>
</evidence>
<dbReference type="PROSITE" id="PS51402">
    <property type="entry name" value="CATALASE_3"/>
    <property type="match status" value="1"/>
</dbReference>
<dbReference type="GO" id="GO:0008610">
    <property type="term" value="P:lipid biosynthetic process"/>
    <property type="evidence" value="ECO:0007669"/>
    <property type="project" value="InterPro"/>
</dbReference>
<protein>
    <recommendedName>
        <fullName evidence="5">Carrier domain-containing protein</fullName>
    </recommendedName>
</protein>
<keyword evidence="2" id="KW-0597">Phosphoprotein</keyword>
<comment type="caution">
    <text evidence="6">The sequence shown here is derived from an EMBL/GenBank/DDBJ whole genome shotgun (WGS) entry which is preliminary data.</text>
</comment>
<feature type="transmembrane region" description="Helical" evidence="4">
    <location>
        <begin position="1513"/>
        <end position="1535"/>
    </location>
</feature>
<evidence type="ECO:0000313" key="6">
    <source>
        <dbReference type="EMBL" id="KAG6570371.1"/>
    </source>
</evidence>
<dbReference type="InterPro" id="IPR025110">
    <property type="entry name" value="AMP-bd_C"/>
</dbReference>
<keyword evidence="1" id="KW-0596">Phosphopantetheine</keyword>
<dbReference type="InterPro" id="IPR009081">
    <property type="entry name" value="PP-bd_ACP"/>
</dbReference>
<keyword evidence="4" id="KW-1133">Transmembrane helix</keyword>
<dbReference type="GO" id="GO:0006979">
    <property type="term" value="P:response to oxidative stress"/>
    <property type="evidence" value="ECO:0007669"/>
    <property type="project" value="InterPro"/>
</dbReference>
<dbReference type="PROSITE" id="PS00012">
    <property type="entry name" value="PHOSPHOPANTETHEINE"/>
    <property type="match status" value="1"/>
</dbReference>
<evidence type="ECO:0000256" key="1">
    <source>
        <dbReference type="ARBA" id="ARBA00022450"/>
    </source>
</evidence>
<dbReference type="GO" id="GO:0020037">
    <property type="term" value="F:heme binding"/>
    <property type="evidence" value="ECO:0007669"/>
    <property type="project" value="InterPro"/>
</dbReference>
<evidence type="ECO:0000313" key="7">
    <source>
        <dbReference type="Proteomes" id="UP000685013"/>
    </source>
</evidence>
<gene>
    <name evidence="6" type="ORF">SDJN03_29286</name>
</gene>